<feature type="compositionally biased region" description="Pro residues" evidence="9">
    <location>
        <begin position="214"/>
        <end position="245"/>
    </location>
</feature>
<dbReference type="GO" id="GO:0005524">
    <property type="term" value="F:ATP binding"/>
    <property type="evidence" value="ECO:0007669"/>
    <property type="project" value="InterPro"/>
</dbReference>
<evidence type="ECO:0000256" key="5">
    <source>
        <dbReference type="ARBA" id="ARBA00022729"/>
    </source>
</evidence>
<evidence type="ECO:0000256" key="9">
    <source>
        <dbReference type="SAM" id="MobiDB-lite"/>
    </source>
</evidence>
<dbReference type="FunFam" id="3.80.10.10:FF:000722">
    <property type="entry name" value="Leucine-rich repeat receptor-like protein kinase"/>
    <property type="match status" value="1"/>
</dbReference>
<dbReference type="InterPro" id="IPR046959">
    <property type="entry name" value="PRK1-6/SRF4-like"/>
</dbReference>
<evidence type="ECO:0000256" key="11">
    <source>
        <dbReference type="SAM" id="SignalP"/>
    </source>
</evidence>
<evidence type="ECO:0000256" key="2">
    <source>
        <dbReference type="ARBA" id="ARBA00022553"/>
    </source>
</evidence>
<feature type="region of interest" description="Disordered" evidence="9">
    <location>
        <begin position="204"/>
        <end position="245"/>
    </location>
</feature>
<dbReference type="SUPFAM" id="SSF56112">
    <property type="entry name" value="Protein kinase-like (PK-like)"/>
    <property type="match status" value="1"/>
</dbReference>
<evidence type="ECO:0000256" key="7">
    <source>
        <dbReference type="ARBA" id="ARBA00022989"/>
    </source>
</evidence>
<feature type="chain" id="PRO_5043495650" description="Protein kinase domain-containing protein" evidence="11">
    <location>
        <begin position="22"/>
        <end position="637"/>
    </location>
</feature>
<dbReference type="PANTHER" id="PTHR48007:SF40">
    <property type="entry name" value="SERINE-THREONINE_TYROSINE-PROTEIN KINASE CATALYTIC DOMAIN-CONTAINING PROTEIN"/>
    <property type="match status" value="1"/>
</dbReference>
<sequence length="637" mass="71270">MNLALNVFVILFIAFPSAALAASIVINEQYPSERDALLQLRDSLNSSANLHMNWTGPPCTNNQSRWYGIDCWNWHVVEVVLDEIQLTGSLPPGFPQNITFLVKLSLRKNFLFGSLPNLTNLQYLDYVFLSENYFTGEIPSDYTQLSKLTTLELQQNQLSGEIPPFDQQTLISFDVSSNHLQGQIPQTNILQGFSERSYQRNPGLCGSPLKNQCPSPPPPPPPPPLTVLSPPQPPTPMVLPPTPSILPPTLPPLPSLVSPIPSPQNKKRRSLRTWGLALIAASAGLVPFSLIFILLCYYKRVHREKAAEGQSSAGLAAEKKMSPSWGTTQDPERTVKLEFFENNIPVFDMDDLLRASAEILGKGKLGITYQASLESGLVVAVKRLKNTNGLSKNEFSQQMQLLGKIRHDNLARIISFYHHREEKLVIYEFVANSSNLFQLLHNKRGVGKVPLNWTTRLSIIKDVAKGLHFLHQCLPSDNVPHANLKSSNVLMQLNGQSYHSKLTDFGYFPLLPSQKSSGKLAIARTPEFHQGRKLTHKADVYCFGILVLEIITGKIASEMTSGAEVSKEDLSEWVRMKVVNDSWPAEILDEEIVCAREWHDEMLKLTELALECADSVPEKRPKMSEVLTRIQEIEQTN</sequence>
<gene>
    <name evidence="13" type="ORF">SLEP1_g31510</name>
</gene>
<dbReference type="Gene3D" id="1.10.510.10">
    <property type="entry name" value="Transferase(Phosphotransferase) domain 1"/>
    <property type="match status" value="1"/>
</dbReference>
<evidence type="ECO:0000256" key="4">
    <source>
        <dbReference type="ARBA" id="ARBA00022692"/>
    </source>
</evidence>
<dbReference type="InterPro" id="IPR011009">
    <property type="entry name" value="Kinase-like_dom_sf"/>
</dbReference>
<evidence type="ECO:0000256" key="6">
    <source>
        <dbReference type="ARBA" id="ARBA00022737"/>
    </source>
</evidence>
<dbReference type="InterPro" id="IPR032675">
    <property type="entry name" value="LRR_dom_sf"/>
</dbReference>
<keyword evidence="7 10" id="KW-1133">Transmembrane helix</keyword>
<proteinExistence type="predicted"/>
<dbReference type="GO" id="GO:0016020">
    <property type="term" value="C:membrane"/>
    <property type="evidence" value="ECO:0007669"/>
    <property type="project" value="UniProtKB-SubCell"/>
</dbReference>
<dbReference type="SUPFAM" id="SSF52058">
    <property type="entry name" value="L domain-like"/>
    <property type="match status" value="1"/>
</dbReference>
<keyword evidence="4 10" id="KW-0812">Transmembrane</keyword>
<dbReference type="InterPro" id="IPR013210">
    <property type="entry name" value="LRR_N_plant-typ"/>
</dbReference>
<dbReference type="Gene3D" id="3.80.10.10">
    <property type="entry name" value="Ribonuclease Inhibitor"/>
    <property type="match status" value="1"/>
</dbReference>
<keyword evidence="6" id="KW-0677">Repeat</keyword>
<evidence type="ECO:0000256" key="3">
    <source>
        <dbReference type="ARBA" id="ARBA00022614"/>
    </source>
</evidence>
<keyword evidence="14" id="KW-1185">Reference proteome</keyword>
<evidence type="ECO:0000256" key="8">
    <source>
        <dbReference type="ARBA" id="ARBA00023136"/>
    </source>
</evidence>
<keyword evidence="3" id="KW-0433">Leucine-rich repeat</keyword>
<organism evidence="13 14">
    <name type="scientific">Rubroshorea leprosula</name>
    <dbReference type="NCBI Taxonomy" id="152421"/>
    <lineage>
        <taxon>Eukaryota</taxon>
        <taxon>Viridiplantae</taxon>
        <taxon>Streptophyta</taxon>
        <taxon>Embryophyta</taxon>
        <taxon>Tracheophyta</taxon>
        <taxon>Spermatophyta</taxon>
        <taxon>Magnoliopsida</taxon>
        <taxon>eudicotyledons</taxon>
        <taxon>Gunneridae</taxon>
        <taxon>Pentapetalae</taxon>
        <taxon>rosids</taxon>
        <taxon>malvids</taxon>
        <taxon>Malvales</taxon>
        <taxon>Dipterocarpaceae</taxon>
        <taxon>Rubroshorea</taxon>
    </lineage>
</organism>
<feature type="transmembrane region" description="Helical" evidence="10">
    <location>
        <begin position="274"/>
        <end position="298"/>
    </location>
</feature>
<dbReference type="InterPro" id="IPR000719">
    <property type="entry name" value="Prot_kinase_dom"/>
</dbReference>
<evidence type="ECO:0000313" key="13">
    <source>
        <dbReference type="EMBL" id="GKV21538.1"/>
    </source>
</evidence>
<evidence type="ECO:0000256" key="1">
    <source>
        <dbReference type="ARBA" id="ARBA00004167"/>
    </source>
</evidence>
<dbReference type="AlphaFoldDB" id="A0AAV5K875"/>
<name>A0AAV5K875_9ROSI</name>
<dbReference type="PROSITE" id="PS50011">
    <property type="entry name" value="PROTEIN_KINASE_DOM"/>
    <property type="match status" value="1"/>
</dbReference>
<evidence type="ECO:0000313" key="14">
    <source>
        <dbReference type="Proteomes" id="UP001054252"/>
    </source>
</evidence>
<comment type="caution">
    <text evidence="13">The sequence shown here is derived from an EMBL/GenBank/DDBJ whole genome shotgun (WGS) entry which is preliminary data.</text>
</comment>
<evidence type="ECO:0000259" key="12">
    <source>
        <dbReference type="PROSITE" id="PS50011"/>
    </source>
</evidence>
<dbReference type="InterPro" id="IPR001245">
    <property type="entry name" value="Ser-Thr/Tyr_kinase_cat_dom"/>
</dbReference>
<keyword evidence="5 11" id="KW-0732">Signal</keyword>
<feature type="signal peptide" evidence="11">
    <location>
        <begin position="1"/>
        <end position="21"/>
    </location>
</feature>
<dbReference type="PANTHER" id="PTHR48007">
    <property type="entry name" value="LEUCINE-RICH REPEAT RECEPTOR-LIKE PROTEIN KINASE PXC1"/>
    <property type="match status" value="1"/>
</dbReference>
<dbReference type="EMBL" id="BPVZ01000057">
    <property type="protein sequence ID" value="GKV21538.1"/>
    <property type="molecule type" value="Genomic_DNA"/>
</dbReference>
<keyword evidence="2" id="KW-0597">Phosphoprotein</keyword>
<dbReference type="Proteomes" id="UP001054252">
    <property type="component" value="Unassembled WGS sequence"/>
</dbReference>
<keyword evidence="8 10" id="KW-0472">Membrane</keyword>
<evidence type="ECO:0000256" key="10">
    <source>
        <dbReference type="SAM" id="Phobius"/>
    </source>
</evidence>
<comment type="subcellular location">
    <subcellularLocation>
        <location evidence="1">Membrane</location>
        <topology evidence="1">Single-pass membrane protein</topology>
    </subcellularLocation>
</comment>
<dbReference type="Pfam" id="PF08263">
    <property type="entry name" value="LRRNT_2"/>
    <property type="match status" value="1"/>
</dbReference>
<dbReference type="GO" id="GO:0004672">
    <property type="term" value="F:protein kinase activity"/>
    <property type="evidence" value="ECO:0007669"/>
    <property type="project" value="InterPro"/>
</dbReference>
<accession>A0AAV5K875</accession>
<reference evidence="13 14" key="1">
    <citation type="journal article" date="2021" name="Commun. Biol.">
        <title>The genome of Shorea leprosula (Dipterocarpaceae) highlights the ecological relevance of drought in aseasonal tropical rainforests.</title>
        <authorList>
            <person name="Ng K.K.S."/>
            <person name="Kobayashi M.J."/>
            <person name="Fawcett J.A."/>
            <person name="Hatakeyama M."/>
            <person name="Paape T."/>
            <person name="Ng C.H."/>
            <person name="Ang C.C."/>
            <person name="Tnah L.H."/>
            <person name="Lee C.T."/>
            <person name="Nishiyama T."/>
            <person name="Sese J."/>
            <person name="O'Brien M.J."/>
            <person name="Copetti D."/>
            <person name="Mohd Noor M.I."/>
            <person name="Ong R.C."/>
            <person name="Putra M."/>
            <person name="Sireger I.Z."/>
            <person name="Indrioko S."/>
            <person name="Kosugi Y."/>
            <person name="Izuno A."/>
            <person name="Isagi Y."/>
            <person name="Lee S.L."/>
            <person name="Shimizu K.K."/>
        </authorList>
    </citation>
    <scope>NUCLEOTIDE SEQUENCE [LARGE SCALE GENOMIC DNA]</scope>
    <source>
        <strain evidence="13">214</strain>
    </source>
</reference>
<feature type="domain" description="Protein kinase" evidence="12">
    <location>
        <begin position="354"/>
        <end position="637"/>
    </location>
</feature>
<dbReference type="Gene3D" id="3.30.200.20">
    <property type="entry name" value="Phosphorylase Kinase, domain 1"/>
    <property type="match status" value="1"/>
</dbReference>
<dbReference type="Pfam" id="PF07714">
    <property type="entry name" value="PK_Tyr_Ser-Thr"/>
    <property type="match status" value="1"/>
</dbReference>
<protein>
    <recommendedName>
        <fullName evidence="12">Protein kinase domain-containing protein</fullName>
    </recommendedName>
</protein>